<dbReference type="Proteomes" id="UP001159363">
    <property type="component" value="Chromosome 1"/>
</dbReference>
<feature type="region of interest" description="Disordered" evidence="1">
    <location>
        <begin position="1"/>
        <end position="23"/>
    </location>
</feature>
<dbReference type="EMBL" id="JARBHB010000001">
    <property type="protein sequence ID" value="KAJ8897354.1"/>
    <property type="molecule type" value="Genomic_DNA"/>
</dbReference>
<gene>
    <name evidence="2" type="ORF">PR048_002700</name>
</gene>
<name>A0ABQ9IMD8_9NEOP</name>
<organism evidence="2 3">
    <name type="scientific">Dryococelus australis</name>
    <dbReference type="NCBI Taxonomy" id="614101"/>
    <lineage>
        <taxon>Eukaryota</taxon>
        <taxon>Metazoa</taxon>
        <taxon>Ecdysozoa</taxon>
        <taxon>Arthropoda</taxon>
        <taxon>Hexapoda</taxon>
        <taxon>Insecta</taxon>
        <taxon>Pterygota</taxon>
        <taxon>Neoptera</taxon>
        <taxon>Polyneoptera</taxon>
        <taxon>Phasmatodea</taxon>
        <taxon>Verophasmatodea</taxon>
        <taxon>Anareolatae</taxon>
        <taxon>Phasmatidae</taxon>
        <taxon>Eurycanthinae</taxon>
        <taxon>Dryococelus</taxon>
    </lineage>
</organism>
<protein>
    <submittedName>
        <fullName evidence="2">Uncharacterized protein</fullName>
    </submittedName>
</protein>
<accession>A0ABQ9IMD8</accession>
<feature type="compositionally biased region" description="Basic and acidic residues" evidence="1">
    <location>
        <begin position="1"/>
        <end position="18"/>
    </location>
</feature>
<sequence length="512" mass="57303">MKGRENGRSPRKPADQRHRPPRFPHAKIRWHRLAIAAPYFLYACEMSCNSSAATDGNENIFVWKSGKCEGIFHWKEGGNPDLSFSKFVTSCGDACEKLKGLEQEEPMPHLQQCVLCSTGPYSTKNTSPSLVQNEDGSDPGPRILEFGFRLLMRECRLGWKGEKGDIRERRELDSVEVSPYPAEHASADWFNSRRCEQSVSVFCKGCVAYGTDPQQRLYVANTNVVAHIVPPNHFPVHSFHRTWCPVNLLCSDHNSYKQIFPCLYSNLPDVSQQASLSVSQRASCAMMRRRLALPFSCLPSLGPALLTITVAGHRPTVCGQMTDIFHISLFVWWWKRKERRRTAVLFRESCCVTRGSQVEFADRGCVADTNLLNPALQVRATLAVVAGPRALHQGDPGQNHSGVSRIFVVHVAVGTNGVLRFCLPRFAFRRGFSVSPFHPRRALTTSPLKSGMDPRVQVQEARELAENPTFSIHSGATVAERLARSPPTMANRVQYPARSWIFASGIRAGRSR</sequence>
<comment type="caution">
    <text evidence="2">The sequence shown here is derived from an EMBL/GenBank/DDBJ whole genome shotgun (WGS) entry which is preliminary data.</text>
</comment>
<evidence type="ECO:0000256" key="1">
    <source>
        <dbReference type="SAM" id="MobiDB-lite"/>
    </source>
</evidence>
<evidence type="ECO:0000313" key="2">
    <source>
        <dbReference type="EMBL" id="KAJ8897354.1"/>
    </source>
</evidence>
<reference evidence="2 3" key="1">
    <citation type="submission" date="2023-02" db="EMBL/GenBank/DDBJ databases">
        <title>LHISI_Scaffold_Assembly.</title>
        <authorList>
            <person name="Stuart O.P."/>
            <person name="Cleave R."/>
            <person name="Magrath M.J.L."/>
            <person name="Mikheyev A.S."/>
        </authorList>
    </citation>
    <scope>NUCLEOTIDE SEQUENCE [LARGE SCALE GENOMIC DNA]</scope>
    <source>
        <strain evidence="2">Daus_M_001</strain>
        <tissue evidence="2">Leg muscle</tissue>
    </source>
</reference>
<evidence type="ECO:0000313" key="3">
    <source>
        <dbReference type="Proteomes" id="UP001159363"/>
    </source>
</evidence>
<keyword evidence="3" id="KW-1185">Reference proteome</keyword>
<proteinExistence type="predicted"/>